<accession>A0ACC8EPW8</accession>
<organism evidence="1 2">
    <name type="scientific">Cenococcum geophilum 1.58</name>
    <dbReference type="NCBI Taxonomy" id="794803"/>
    <lineage>
        <taxon>Eukaryota</taxon>
        <taxon>Fungi</taxon>
        <taxon>Dikarya</taxon>
        <taxon>Ascomycota</taxon>
        <taxon>Pezizomycotina</taxon>
        <taxon>Dothideomycetes</taxon>
        <taxon>Pleosporomycetidae</taxon>
        <taxon>Gloniales</taxon>
        <taxon>Gloniaceae</taxon>
        <taxon>Cenococcum</taxon>
    </lineage>
</organism>
<reference evidence="1 2" key="1">
    <citation type="journal article" date="2016" name="Nat. Commun.">
        <title>Ectomycorrhizal ecology is imprinted in the genome of the dominant symbiotic fungus Cenococcum geophilum.</title>
        <authorList>
            <consortium name="DOE Joint Genome Institute"/>
            <person name="Peter M."/>
            <person name="Kohler A."/>
            <person name="Ohm R.A."/>
            <person name="Kuo A."/>
            <person name="Krutzmann J."/>
            <person name="Morin E."/>
            <person name="Arend M."/>
            <person name="Barry K.W."/>
            <person name="Binder M."/>
            <person name="Choi C."/>
            <person name="Clum A."/>
            <person name="Copeland A."/>
            <person name="Grisel N."/>
            <person name="Haridas S."/>
            <person name="Kipfer T."/>
            <person name="LaButti K."/>
            <person name="Lindquist E."/>
            <person name="Lipzen A."/>
            <person name="Maire R."/>
            <person name="Meier B."/>
            <person name="Mihaltcheva S."/>
            <person name="Molinier V."/>
            <person name="Murat C."/>
            <person name="Poggeler S."/>
            <person name="Quandt C.A."/>
            <person name="Sperisen C."/>
            <person name="Tritt A."/>
            <person name="Tisserant E."/>
            <person name="Crous P.W."/>
            <person name="Henrissat B."/>
            <person name="Nehls U."/>
            <person name="Egli S."/>
            <person name="Spatafora J.W."/>
            <person name="Grigoriev I.V."/>
            <person name="Martin F.M."/>
        </authorList>
    </citation>
    <scope>NUCLEOTIDE SEQUENCE [LARGE SCALE GENOMIC DNA]</scope>
    <source>
        <strain evidence="1 2">1.58</strain>
    </source>
</reference>
<evidence type="ECO:0000313" key="2">
    <source>
        <dbReference type="Proteomes" id="UP000250078"/>
    </source>
</evidence>
<dbReference type="Proteomes" id="UP000250078">
    <property type="component" value="Unassembled WGS sequence"/>
</dbReference>
<sequence length="715" mass="80880">MTDSGIIRLGDVVVSKPTGVHSGAVQYDHGKSEVGEFKRTGSLAQPPTVLLNAAQKLASKRNRTHDDPISENIQRIDTTVWGLQKYEHPGLVHDHLYQPDYIHLDPKVSCDSCECDPAQRVQRDTGYDDDGTRVVVHRGTIASGERVIKDGVLRDQLAEQFDVLCFETEAAGALDDFPCIIVRGISDYCDSHKNNQWQGYAAAAAAAYARELFFHMPMDEVKRYIAPAIEDSVNRLIKHQDDTERQTILDWLTPINYAFQQSDFIARRQEGTGQWLLSSDEFQEWLTQSGRILFCPGMPGAGKTTITSIIVEHLCTRFQNHGSIGIAYLYCNFRREQEQKPADLFASLLKQLIQEQPSVPESMSGLYEHHKDRRTRPSSGEILVVLHSVIRGYSRTFIIIDALDECQVSNGVRRILLSDILDLQAKTGANLFATSRFIPEIAREFKKDLLLEIHARDEDVRRYLGGHMFQLPSFVLNNLDLQEEIKTSIVKAVDGMFLLAQLYLGSLIGKKSPKAIKTALKKLPAGSEAYDYAYKEAMKRIEGQIADSEKLAKDILSWITCAKRPFTTLELRHALAVEIGAPELDEDNLPEIIDMVSVCAGLVTVDEESDIIRLIHYTTQEYFQRTWISWFPNAERDIGMACVTYLSFDTFEAGCWDFHQLLWEYALYGYAAQNWAYHARAALLESERLILNFLESEPKGGQNRSKECILRPTSD</sequence>
<name>A0ACC8EPW8_9PEZI</name>
<gene>
    <name evidence="1" type="ORF">K441DRAFT_700542</name>
</gene>
<evidence type="ECO:0000313" key="1">
    <source>
        <dbReference type="EMBL" id="OCK88365.1"/>
    </source>
</evidence>
<proteinExistence type="predicted"/>
<protein>
    <submittedName>
        <fullName evidence="1">Uncharacterized protein</fullName>
    </submittedName>
</protein>
<dbReference type="EMBL" id="KV748243">
    <property type="protein sequence ID" value="OCK88365.1"/>
    <property type="molecule type" value="Genomic_DNA"/>
</dbReference>
<keyword evidence="2" id="KW-1185">Reference proteome</keyword>